<evidence type="ECO:0000256" key="6">
    <source>
        <dbReference type="ARBA" id="ARBA00022741"/>
    </source>
</evidence>
<dbReference type="GO" id="GO:0005524">
    <property type="term" value="F:ATP binding"/>
    <property type="evidence" value="ECO:0007669"/>
    <property type="project" value="UniProtKB-KW"/>
</dbReference>
<evidence type="ECO:0000313" key="9">
    <source>
        <dbReference type="EMBL" id="SUZ72252.1"/>
    </source>
</evidence>
<comment type="similarity">
    <text evidence="2">Belongs to the SELO family.</text>
</comment>
<reference evidence="9" key="1">
    <citation type="submission" date="2018-05" db="EMBL/GenBank/DDBJ databases">
        <authorList>
            <person name="Lanie J.A."/>
            <person name="Ng W.-L."/>
            <person name="Kazmierczak K.M."/>
            <person name="Andrzejewski T.M."/>
            <person name="Davidsen T.M."/>
            <person name="Wayne K.J."/>
            <person name="Tettelin H."/>
            <person name="Glass J.I."/>
            <person name="Rusch D."/>
            <person name="Podicherti R."/>
            <person name="Tsui H.-C.T."/>
            <person name="Winkler M.E."/>
        </authorList>
    </citation>
    <scope>NUCLEOTIDE SEQUENCE</scope>
</reference>
<gene>
    <name evidence="9" type="ORF">METZ01_LOCUS25106</name>
</gene>
<evidence type="ECO:0000256" key="2">
    <source>
        <dbReference type="ARBA" id="ARBA00009747"/>
    </source>
</evidence>
<evidence type="ECO:0000256" key="4">
    <source>
        <dbReference type="ARBA" id="ARBA00022695"/>
    </source>
</evidence>
<evidence type="ECO:0000256" key="5">
    <source>
        <dbReference type="ARBA" id="ARBA00022723"/>
    </source>
</evidence>
<organism evidence="9">
    <name type="scientific">marine metagenome</name>
    <dbReference type="NCBI Taxonomy" id="408172"/>
    <lineage>
        <taxon>unclassified sequences</taxon>
        <taxon>metagenomes</taxon>
        <taxon>ecological metagenomes</taxon>
    </lineage>
</organism>
<dbReference type="PANTHER" id="PTHR12153:SF15">
    <property type="entry name" value="PROTEIN ADENYLYLTRANSFERASE SELO, MITOCHONDRIAL"/>
    <property type="match status" value="1"/>
</dbReference>
<dbReference type="EMBL" id="UINC01001148">
    <property type="protein sequence ID" value="SUZ72252.1"/>
    <property type="molecule type" value="Genomic_DNA"/>
</dbReference>
<protein>
    <recommendedName>
        <fullName evidence="10">Selenoprotein O</fullName>
    </recommendedName>
</protein>
<evidence type="ECO:0000256" key="3">
    <source>
        <dbReference type="ARBA" id="ARBA00022679"/>
    </source>
</evidence>
<dbReference type="GO" id="GO:0016779">
    <property type="term" value="F:nucleotidyltransferase activity"/>
    <property type="evidence" value="ECO:0007669"/>
    <property type="project" value="UniProtKB-KW"/>
</dbReference>
<dbReference type="Pfam" id="PF02696">
    <property type="entry name" value="SelO"/>
    <property type="match status" value="1"/>
</dbReference>
<keyword evidence="8" id="KW-0460">Magnesium</keyword>
<comment type="cofactor">
    <cofactor evidence="1">
        <name>Mg(2+)</name>
        <dbReference type="ChEBI" id="CHEBI:18420"/>
    </cofactor>
</comment>
<name>A0A381PYV3_9ZZZZ</name>
<sequence length="76" mass="8522">MLFDNSYDSLPQEFYERINPVPVQDPKLIIFNDKLGKILGIDKNKTRQQLAELFSGNVVPKGSSPIALVYAGHQFG</sequence>
<keyword evidence="5" id="KW-0479">Metal-binding</keyword>
<evidence type="ECO:0008006" key="10">
    <source>
        <dbReference type="Google" id="ProtNLM"/>
    </source>
</evidence>
<dbReference type="PANTHER" id="PTHR12153">
    <property type="entry name" value="SELENOPROTEIN O"/>
    <property type="match status" value="1"/>
</dbReference>
<keyword evidence="6" id="KW-0547">Nucleotide-binding</keyword>
<evidence type="ECO:0000256" key="7">
    <source>
        <dbReference type="ARBA" id="ARBA00022840"/>
    </source>
</evidence>
<keyword evidence="7" id="KW-0067">ATP-binding</keyword>
<accession>A0A381PYV3</accession>
<dbReference type="InterPro" id="IPR003846">
    <property type="entry name" value="SelO"/>
</dbReference>
<keyword evidence="4" id="KW-0548">Nucleotidyltransferase</keyword>
<proteinExistence type="inferred from homology"/>
<evidence type="ECO:0000256" key="8">
    <source>
        <dbReference type="ARBA" id="ARBA00022842"/>
    </source>
</evidence>
<dbReference type="GO" id="GO:0046872">
    <property type="term" value="F:metal ion binding"/>
    <property type="evidence" value="ECO:0007669"/>
    <property type="project" value="UniProtKB-KW"/>
</dbReference>
<dbReference type="AlphaFoldDB" id="A0A381PYV3"/>
<keyword evidence="3" id="KW-0808">Transferase</keyword>
<feature type="non-terminal residue" evidence="9">
    <location>
        <position position="76"/>
    </location>
</feature>
<evidence type="ECO:0000256" key="1">
    <source>
        <dbReference type="ARBA" id="ARBA00001946"/>
    </source>
</evidence>